<dbReference type="InterPro" id="IPR014153">
    <property type="entry name" value="Ds_break_AddB"/>
</dbReference>
<proteinExistence type="predicted"/>
<dbReference type="NCBIfam" id="TIGR02786">
    <property type="entry name" value="addB_alphas"/>
    <property type="match status" value="1"/>
</dbReference>
<dbReference type="InterPro" id="IPR038726">
    <property type="entry name" value="PDDEXK_AddAB-type"/>
</dbReference>
<evidence type="ECO:0000313" key="4">
    <source>
        <dbReference type="Proteomes" id="UP001382935"/>
    </source>
</evidence>
<feature type="domain" description="PD-(D/E)XK endonuclease-like" evidence="2">
    <location>
        <begin position="719"/>
        <end position="949"/>
    </location>
</feature>
<evidence type="ECO:0000259" key="2">
    <source>
        <dbReference type="Pfam" id="PF12705"/>
    </source>
</evidence>
<accession>A0ABZ2G231</accession>
<evidence type="ECO:0000256" key="1">
    <source>
        <dbReference type="SAM" id="MobiDB-lite"/>
    </source>
</evidence>
<dbReference type="InterPro" id="IPR027417">
    <property type="entry name" value="P-loop_NTPase"/>
</dbReference>
<evidence type="ECO:0000313" key="3">
    <source>
        <dbReference type="EMBL" id="WWM71156.1"/>
    </source>
</evidence>
<dbReference type="Proteomes" id="UP001382935">
    <property type="component" value="Chromosome"/>
</dbReference>
<dbReference type="Gene3D" id="3.90.320.10">
    <property type="match status" value="1"/>
</dbReference>
<reference evidence="3 4" key="1">
    <citation type="submission" date="2024-02" db="EMBL/GenBank/DDBJ databases">
        <title>Full genome sequence of Sphingomonas kaistensis.</title>
        <authorList>
            <person name="Poletto B.L."/>
            <person name="Silva G."/>
            <person name="Galante D."/>
            <person name="Campos K.R."/>
            <person name="Santos M.B.N."/>
            <person name="Sacchi C.T."/>
        </authorList>
    </citation>
    <scope>NUCLEOTIDE SEQUENCE [LARGE SCALE GENOMIC DNA]</scope>
    <source>
        <strain evidence="3 4">MA4R</strain>
    </source>
</reference>
<gene>
    <name evidence="3" type="primary">addB</name>
    <name evidence="3" type="ORF">V6R86_10860</name>
</gene>
<feature type="region of interest" description="Disordered" evidence="1">
    <location>
        <begin position="293"/>
        <end position="312"/>
    </location>
</feature>
<dbReference type="Pfam" id="PF12705">
    <property type="entry name" value="PDDEXK_1"/>
    <property type="match status" value="1"/>
</dbReference>
<protein>
    <submittedName>
        <fullName evidence="3">Double-strand break repair protein AddB</fullName>
    </submittedName>
</protein>
<dbReference type="InterPro" id="IPR011604">
    <property type="entry name" value="PDDEXK-like_dom_sf"/>
</dbReference>
<dbReference type="RefSeq" id="WP_338504482.1">
    <property type="nucleotide sequence ID" value="NZ_CP145607.1"/>
</dbReference>
<sequence>MPEADPRAGPSLWSIPAEASFADALALELIRRHRDDPLALARGRILLPNARAVRTVTEAFVRASGKGLLLPRLIPIGDPALDERIGGAFEALEGEAIPPAVDPLTRQAELAGLLQQARGLGTAEAWRLAGDLAGTLDQLLIEGIVPAALLGRLGEQAELAIHQERALETLSVLLKRWPERQAAMGRIDLVERRNLLLRATARRWQAAPPAGFTIAAGITTAAPAVAELLRVVAFMPKGSVVLPALADDALLSEEQWQALGGEGEEEGRPEPTHPQYHLKLLLGRMRVDRASVRPWPSASAAPDGPQRSRAAAHALTAASFSQGWSRLPAEEKSLGSVRLAVLPDPAAEAQAIALALREALETEGRTAALVTPDRQLARRVGAHLRRWGIEADDSAGTPLSLLPTGSLLLALAAAAADRLAPVPLLALLGHPLVQAGEGRRAWLDDVRALDLALRGPRPLPGVHGLQRLIDQKLADDARRNAHLQARWERLKPFIAAVEPMLQPGTSLAGLAAALRDIVQRLAGDAAWSGSAGRAAADLLAALEASPATAALIVTAEDAVPLLRSLLDGIAIRPPYGQHPRVRILGLIEARLVKTDLMILAGLNEGVWPAPPSPDPWLAVSVRRQLGLPGPELRIGLSAHDFAGLLCAEEVLLTRARRDGRSPTVTSRLLLRLEALTGGLPRDETLEALAIALDEPEREQPALRPAPAPPASERPRRIRVTDLDRLKADPFSFYAKAMLGLHPLDDLGAEQDAAWRGTIVHELFERWFEEDQCATHRLVPRARALLAGDDIHPLMRALWGPRLLEAIATLAEAEEANQAEGRRPFAAEAKGEADIADVRLIGRADRIDRLAHGDLAILDFKTGKPPAKNQVEAGFALQLGLLGMIAAAGGFKDIAAAPALLEYWSLAKQDRKDRRGFVEAIGPAENILAEARHHFSEAAARWLTGDSPFTAKLQPRFARYGDYDQLMRLEEWLGRS</sequence>
<keyword evidence="4" id="KW-1185">Reference proteome</keyword>
<dbReference type="EMBL" id="CP145607">
    <property type="protein sequence ID" value="WWM71156.1"/>
    <property type="molecule type" value="Genomic_DNA"/>
</dbReference>
<name>A0ABZ2G231_9SPHN</name>
<dbReference type="SUPFAM" id="SSF52540">
    <property type="entry name" value="P-loop containing nucleoside triphosphate hydrolases"/>
    <property type="match status" value="1"/>
</dbReference>
<organism evidence="3 4">
    <name type="scientific">Sphingomonas kaistensis</name>
    <dbReference type="NCBI Taxonomy" id="298708"/>
    <lineage>
        <taxon>Bacteria</taxon>
        <taxon>Pseudomonadati</taxon>
        <taxon>Pseudomonadota</taxon>
        <taxon>Alphaproteobacteria</taxon>
        <taxon>Sphingomonadales</taxon>
        <taxon>Sphingomonadaceae</taxon>
        <taxon>Sphingomonas</taxon>
    </lineage>
</organism>